<dbReference type="EMBL" id="AAZO01002880">
    <property type="status" value="NOT_ANNOTATED_CDS"/>
    <property type="molecule type" value="Genomic_DNA"/>
</dbReference>
<keyword evidence="5 25" id="KW-0436">Ligase</keyword>
<feature type="domain" description="AMP-dependent synthetase/ligase" evidence="23">
    <location>
        <begin position="85"/>
        <end position="399"/>
    </location>
</feature>
<keyword evidence="12 22" id="KW-0472">Membrane</keyword>
<dbReference type="VEuPathDB" id="VectorBase:PHUM248470"/>
<dbReference type="AlphaFoldDB" id="E0VJN8"/>
<keyword evidence="6 22" id="KW-0812">Transmembrane</keyword>
<comment type="function">
    <text evidence="19">Acyl-CoA synthetase required for both the import of long chain fatty acids (LCFAs) (C14-C18) and the activation very long chain fatty acids (VLCFAs) (C20-C26) by esterification of the fatty acids into metabolically active CoA-thioesters for subsequent degradation or incorporation into phospholipids. The transport and fatty acyl-CoA synthetase activities are genetically separable and are thus independent activities. Esterifies VLCFAs in the peroxisome matrix. The VLCFAs are actively transported into peroxisomes by a PXA1-PXA2 heterodimeric transporter in the peroxisomal membrane.</text>
</comment>
<evidence type="ECO:0000256" key="19">
    <source>
        <dbReference type="ARBA" id="ARBA00060276"/>
    </source>
</evidence>
<evidence type="ECO:0000259" key="23">
    <source>
        <dbReference type="Pfam" id="PF00501"/>
    </source>
</evidence>
<evidence type="ECO:0000256" key="22">
    <source>
        <dbReference type="SAM" id="Phobius"/>
    </source>
</evidence>
<dbReference type="InterPro" id="IPR045851">
    <property type="entry name" value="AMP-bd_C_sf"/>
</dbReference>
<evidence type="ECO:0000256" key="9">
    <source>
        <dbReference type="ARBA" id="ARBA00022840"/>
    </source>
</evidence>
<protein>
    <recommendedName>
        <fullName evidence="20">Very long-chain fatty acid transport protein</fullName>
        <ecNumber evidence="14">6.2.1.3</ecNumber>
    </recommendedName>
    <alternativeName>
        <fullName evidence="16">Long-chain-fatty-acid--CoA ligase</fullName>
    </alternativeName>
    <alternativeName>
        <fullName evidence="21">Very-long-chain acyl-CoA synthetase</fullName>
    </alternativeName>
</protein>
<dbReference type="FunCoup" id="E0VJN8">
    <property type="interactions" value="852"/>
</dbReference>
<dbReference type="InterPro" id="IPR042099">
    <property type="entry name" value="ANL_N_sf"/>
</dbReference>
<evidence type="ECO:0000256" key="15">
    <source>
        <dbReference type="ARBA" id="ARBA00036527"/>
    </source>
</evidence>
<evidence type="ECO:0000256" key="11">
    <source>
        <dbReference type="ARBA" id="ARBA00023055"/>
    </source>
</evidence>
<dbReference type="GO" id="GO:0005886">
    <property type="term" value="C:plasma membrane"/>
    <property type="evidence" value="ECO:0007669"/>
    <property type="project" value="UniProtKB-SubCell"/>
</dbReference>
<name>E0VJN8_PEDHC</name>
<dbReference type="FunFam" id="3.30.300.30:FF:000002">
    <property type="entry name" value="Long-chain fatty acid transport protein 1"/>
    <property type="match status" value="1"/>
</dbReference>
<keyword evidence="11" id="KW-0445">Lipid transport</keyword>
<proteinExistence type="inferred from homology"/>
<organism>
    <name type="scientific">Pediculus humanus subsp. corporis</name>
    <name type="common">Body louse</name>
    <dbReference type="NCBI Taxonomy" id="121224"/>
    <lineage>
        <taxon>Eukaryota</taxon>
        <taxon>Metazoa</taxon>
        <taxon>Ecdysozoa</taxon>
        <taxon>Arthropoda</taxon>
        <taxon>Hexapoda</taxon>
        <taxon>Insecta</taxon>
        <taxon>Pterygota</taxon>
        <taxon>Neoptera</taxon>
        <taxon>Paraneoptera</taxon>
        <taxon>Psocodea</taxon>
        <taxon>Troctomorpha</taxon>
        <taxon>Phthiraptera</taxon>
        <taxon>Anoplura</taxon>
        <taxon>Pediculidae</taxon>
        <taxon>Pediculus</taxon>
    </lineage>
</organism>
<reference evidence="25" key="1">
    <citation type="submission" date="2007-04" db="EMBL/GenBank/DDBJ databases">
        <title>Annotation of Pediculus humanus corporis strain USDA.</title>
        <authorList>
            <person name="Kirkness E."/>
            <person name="Hannick L."/>
            <person name="Hass B."/>
            <person name="Bruggner R."/>
            <person name="Lawson D."/>
            <person name="Bidwell S."/>
            <person name="Joardar V."/>
            <person name="Caler E."/>
            <person name="Walenz B."/>
            <person name="Inman J."/>
            <person name="Schobel S."/>
            <person name="Galinsky K."/>
            <person name="Amedeo P."/>
            <person name="Strausberg R."/>
        </authorList>
    </citation>
    <scope>NUCLEOTIDE SEQUENCE</scope>
    <source>
        <strain evidence="25">USDA</strain>
    </source>
</reference>
<evidence type="ECO:0000256" key="6">
    <source>
        <dbReference type="ARBA" id="ARBA00022692"/>
    </source>
</evidence>
<evidence type="ECO:0000256" key="17">
    <source>
        <dbReference type="ARBA" id="ARBA00046271"/>
    </source>
</evidence>
<evidence type="ECO:0000256" key="18">
    <source>
        <dbReference type="ARBA" id="ARBA00048666"/>
    </source>
</evidence>
<keyword evidence="3" id="KW-0813">Transport</keyword>
<evidence type="ECO:0000313" key="27">
    <source>
        <dbReference type="Proteomes" id="UP000009046"/>
    </source>
</evidence>
<dbReference type="PANTHER" id="PTHR43107:SF21">
    <property type="entry name" value="FATTY ACID TRANSPORT PROTEIN 1, ISOFORM F-RELATED"/>
    <property type="match status" value="1"/>
</dbReference>
<evidence type="ECO:0000256" key="21">
    <source>
        <dbReference type="ARBA" id="ARBA00078285"/>
    </source>
</evidence>
<evidence type="ECO:0000256" key="16">
    <source>
        <dbReference type="ARBA" id="ARBA00041297"/>
    </source>
</evidence>
<evidence type="ECO:0000256" key="20">
    <source>
        <dbReference type="ARBA" id="ARBA00068795"/>
    </source>
</evidence>
<dbReference type="GeneID" id="8238779"/>
<evidence type="ECO:0000256" key="3">
    <source>
        <dbReference type="ARBA" id="ARBA00022448"/>
    </source>
</evidence>
<evidence type="ECO:0000259" key="24">
    <source>
        <dbReference type="Pfam" id="PF13193"/>
    </source>
</evidence>
<dbReference type="PROSITE" id="PS00455">
    <property type="entry name" value="AMP_BINDING"/>
    <property type="match status" value="1"/>
</dbReference>
<dbReference type="GO" id="GO:0044539">
    <property type="term" value="P:long-chain fatty acid import into cell"/>
    <property type="evidence" value="ECO:0007669"/>
    <property type="project" value="TreeGrafter"/>
</dbReference>
<dbReference type="InParanoid" id="E0VJN8"/>
<dbReference type="Proteomes" id="UP000009046">
    <property type="component" value="Unassembled WGS sequence"/>
</dbReference>
<dbReference type="InterPro" id="IPR000873">
    <property type="entry name" value="AMP-dep_synth/lig_dom"/>
</dbReference>
<evidence type="ECO:0000256" key="7">
    <source>
        <dbReference type="ARBA" id="ARBA00022741"/>
    </source>
</evidence>
<dbReference type="HOGENOM" id="CLU_000022_46_2_1"/>
<evidence type="ECO:0000256" key="4">
    <source>
        <dbReference type="ARBA" id="ARBA00022475"/>
    </source>
</evidence>
<keyword evidence="8" id="KW-0276">Fatty acid metabolism</keyword>
<dbReference type="GO" id="GO:0005789">
    <property type="term" value="C:endoplasmic reticulum membrane"/>
    <property type="evidence" value="ECO:0007669"/>
    <property type="project" value="TreeGrafter"/>
</dbReference>
<evidence type="ECO:0000313" key="26">
    <source>
        <dbReference type="EnsemblMetazoa" id="PHUM248470-PA"/>
    </source>
</evidence>
<evidence type="ECO:0000256" key="13">
    <source>
        <dbReference type="ARBA" id="ARBA00023140"/>
    </source>
</evidence>
<keyword evidence="27" id="KW-1185">Reference proteome</keyword>
<reference evidence="26" key="3">
    <citation type="submission" date="2020-05" db="UniProtKB">
        <authorList>
            <consortium name="EnsemblMetazoa"/>
        </authorList>
    </citation>
    <scope>IDENTIFICATION</scope>
    <source>
        <strain evidence="26">USDA</strain>
    </source>
</reference>
<dbReference type="EnsemblMetazoa" id="PHUM248470-RA">
    <property type="protein sequence ID" value="PHUM248470-PA"/>
    <property type="gene ID" value="PHUM248470"/>
</dbReference>
<dbReference type="SUPFAM" id="SSF56801">
    <property type="entry name" value="Acetyl-CoA synthetase-like"/>
    <property type="match status" value="1"/>
</dbReference>
<accession>E0VJN8</accession>
<comment type="catalytic activity">
    <reaction evidence="18">
        <text>tetracosanoate + ATP + CoA = tetracosanoyl-CoA + AMP + diphosphate</text>
        <dbReference type="Rhea" id="RHEA:33639"/>
        <dbReference type="ChEBI" id="CHEBI:30616"/>
        <dbReference type="ChEBI" id="CHEBI:31014"/>
        <dbReference type="ChEBI" id="CHEBI:33019"/>
        <dbReference type="ChEBI" id="CHEBI:57287"/>
        <dbReference type="ChEBI" id="CHEBI:65052"/>
        <dbReference type="ChEBI" id="CHEBI:456215"/>
    </reaction>
    <physiologicalReaction direction="left-to-right" evidence="18">
        <dbReference type="Rhea" id="RHEA:33640"/>
    </physiologicalReaction>
</comment>
<dbReference type="GO" id="GO:0004467">
    <property type="term" value="F:long-chain fatty acid-CoA ligase activity"/>
    <property type="evidence" value="ECO:0007669"/>
    <property type="project" value="UniProtKB-EC"/>
</dbReference>
<dbReference type="RefSeq" id="XP_002426332.1">
    <property type="nucleotide sequence ID" value="XM_002426287.1"/>
</dbReference>
<feature type="domain" description="AMP-binding enzyme C-terminal" evidence="24">
    <location>
        <begin position="493"/>
        <end position="568"/>
    </location>
</feature>
<dbReference type="GO" id="GO:0005524">
    <property type="term" value="F:ATP binding"/>
    <property type="evidence" value="ECO:0007669"/>
    <property type="project" value="UniProtKB-KW"/>
</dbReference>
<comment type="catalytic activity">
    <reaction evidence="15">
        <text>a very long-chain fatty acid + ATP + CoA = a very long-chain fatty acyl-CoA + AMP + diphosphate</text>
        <dbReference type="Rhea" id="RHEA:54536"/>
        <dbReference type="ChEBI" id="CHEBI:30616"/>
        <dbReference type="ChEBI" id="CHEBI:33019"/>
        <dbReference type="ChEBI" id="CHEBI:57287"/>
        <dbReference type="ChEBI" id="CHEBI:58950"/>
        <dbReference type="ChEBI" id="CHEBI:138261"/>
        <dbReference type="ChEBI" id="CHEBI:456215"/>
    </reaction>
    <physiologicalReaction direction="left-to-right" evidence="15">
        <dbReference type="Rhea" id="RHEA:54537"/>
    </physiologicalReaction>
</comment>
<keyword evidence="9" id="KW-0067">ATP-binding</keyword>
<dbReference type="OMA" id="CELCEPN"/>
<dbReference type="STRING" id="121224.E0VJN8"/>
<dbReference type="EC" id="6.2.1.3" evidence="14"/>
<dbReference type="CTD" id="8238779"/>
<comment type="similarity">
    <text evidence="2">Belongs to the ATP-dependent AMP-binding enzyme family.</text>
</comment>
<dbReference type="Gene3D" id="3.40.50.12780">
    <property type="entry name" value="N-terminal domain of ligase-like"/>
    <property type="match status" value="1"/>
</dbReference>
<dbReference type="EMBL" id="DS235226">
    <property type="protein sequence ID" value="EEB13594.1"/>
    <property type="molecule type" value="Genomic_DNA"/>
</dbReference>
<dbReference type="eggNOG" id="KOG1179">
    <property type="taxonomic scope" value="Eukaryota"/>
</dbReference>
<gene>
    <name evidence="26" type="primary">8238779</name>
    <name evidence="25" type="ORF">Phum_PHUM248470</name>
</gene>
<evidence type="ECO:0000256" key="5">
    <source>
        <dbReference type="ARBA" id="ARBA00022598"/>
    </source>
</evidence>
<keyword evidence="8" id="KW-0443">Lipid metabolism</keyword>
<evidence type="ECO:0000313" key="25">
    <source>
        <dbReference type="EMBL" id="EEB13594.1"/>
    </source>
</evidence>
<feature type="transmembrane region" description="Helical" evidence="22">
    <location>
        <begin position="14"/>
        <end position="37"/>
    </location>
</feature>
<sequence length="614" mass="69070">MFILCGGLGAITSAIWYLIGWKSVTQLLIVAAVAFLITGRRYRWFYVALFTVKRDFIGLTRFLRLNFKIRSYSKKNVSIVDIFVNNAKNHPKKPAIIFEKSEWTFEDVDEYSNKIANIFKEQGFRKGDTVALFLENCPEFVCIWLGLAKLGIIVPLINTNLRDQSLLHSINVAEAQAIIFGIKDISSSLNSSITLFRLGDGKEKSKSIKELNTLLSEASSEPPITSDKLNYSDKLLYIYTSGTTGLPKAAVITGASAMHYLVDFKVKDRFYTPLPLYHTAGGCVVIGQMIVFGSTVVIRKKFSASSYFSDCKNNNCTVAQYIGEMCRYILTSPPKPEDKTHKIRIIFGNGLRPQIWKEFVERFNIPKVAEFYGATEGNANIVNIDNTFGSIGFVSRIIPSVYPISIIKADPFTGEPIRNSKGFCIECKPNEPGVFIGKIIRNDPSREFLGYVDKKASEKKIVRNVFKMGDAAFLSDRTGDTFRWKGENVSTTEVEAVVSTLINFRDCVVYGVEIEGQEGKVGMAAILDENKNINLNNLADGVIKKLPTYARPYIVRILEKVDMTGTFKLKKMDLQKEGFDPKKIKNKLYYLNDGKYQELTSEVYDSILKGTVRF</sequence>
<dbReference type="KEGG" id="phu:Phum_PHUM248470"/>
<dbReference type="InterPro" id="IPR020845">
    <property type="entry name" value="AMP-binding_CS"/>
</dbReference>
<dbReference type="GO" id="GO:0005324">
    <property type="term" value="F:long-chain fatty acid transmembrane transporter activity"/>
    <property type="evidence" value="ECO:0007669"/>
    <property type="project" value="TreeGrafter"/>
</dbReference>
<dbReference type="Pfam" id="PF13193">
    <property type="entry name" value="AMP-binding_C"/>
    <property type="match status" value="1"/>
</dbReference>
<evidence type="ECO:0000256" key="14">
    <source>
        <dbReference type="ARBA" id="ARBA00026121"/>
    </source>
</evidence>
<dbReference type="Pfam" id="PF00501">
    <property type="entry name" value="AMP-binding"/>
    <property type="match status" value="1"/>
</dbReference>
<keyword evidence="13" id="KW-0576">Peroxisome</keyword>
<dbReference type="GO" id="GO:0005778">
    <property type="term" value="C:peroxisomal membrane"/>
    <property type="evidence" value="ECO:0007669"/>
    <property type="project" value="UniProtKB-SubCell"/>
</dbReference>
<evidence type="ECO:0000256" key="12">
    <source>
        <dbReference type="ARBA" id="ARBA00023136"/>
    </source>
</evidence>
<evidence type="ECO:0000256" key="2">
    <source>
        <dbReference type="ARBA" id="ARBA00006432"/>
    </source>
</evidence>
<comment type="subcellular location">
    <subcellularLocation>
        <location evidence="1">Cell membrane</location>
        <topology evidence="1">Multi-pass membrane protein</topology>
    </subcellularLocation>
    <subcellularLocation>
        <location evidence="17">Peroxisome membrane</location>
    </subcellularLocation>
</comment>
<evidence type="ECO:0000256" key="1">
    <source>
        <dbReference type="ARBA" id="ARBA00004651"/>
    </source>
</evidence>
<dbReference type="PANTHER" id="PTHR43107">
    <property type="entry name" value="LONG-CHAIN FATTY ACID TRANSPORT PROTEIN"/>
    <property type="match status" value="1"/>
</dbReference>
<dbReference type="InterPro" id="IPR025110">
    <property type="entry name" value="AMP-bd_C"/>
</dbReference>
<keyword evidence="10 22" id="KW-1133">Transmembrane helix</keyword>
<dbReference type="OrthoDB" id="288590at2759"/>
<evidence type="ECO:0000256" key="8">
    <source>
        <dbReference type="ARBA" id="ARBA00022832"/>
    </source>
</evidence>
<keyword evidence="7" id="KW-0547">Nucleotide-binding</keyword>
<keyword evidence="4" id="KW-1003">Cell membrane</keyword>
<evidence type="ECO:0000256" key="10">
    <source>
        <dbReference type="ARBA" id="ARBA00022989"/>
    </source>
</evidence>
<reference evidence="25" key="2">
    <citation type="submission" date="2007-04" db="EMBL/GenBank/DDBJ databases">
        <title>The genome of the human body louse.</title>
        <authorList>
            <consortium name="The Human Body Louse Genome Consortium"/>
            <person name="Kirkness E."/>
            <person name="Walenz B."/>
            <person name="Hass B."/>
            <person name="Bruggner R."/>
            <person name="Strausberg R."/>
        </authorList>
    </citation>
    <scope>NUCLEOTIDE SEQUENCE</scope>
    <source>
        <strain evidence="25">USDA</strain>
    </source>
</reference>
<dbReference type="FunFam" id="3.40.50.12780:FF:000019">
    <property type="entry name" value="Long-chain fatty acid transporter"/>
    <property type="match status" value="1"/>
</dbReference>
<feature type="transmembrane region" description="Helical" evidence="22">
    <location>
        <begin position="274"/>
        <end position="298"/>
    </location>
</feature>
<dbReference type="Gene3D" id="3.30.300.30">
    <property type="match status" value="1"/>
</dbReference>